<protein>
    <submittedName>
        <fullName evidence="2">Uncharacterized protein</fullName>
    </submittedName>
</protein>
<dbReference type="EMBL" id="JADWVN010000007">
    <property type="protein sequence ID" value="MBL7525783.1"/>
    <property type="molecule type" value="Genomic_DNA"/>
</dbReference>
<gene>
    <name evidence="2" type="ORF">I5282_04245</name>
</gene>
<dbReference type="Proteomes" id="UP000809910">
    <property type="component" value="Unassembled WGS sequence"/>
</dbReference>
<evidence type="ECO:0000313" key="3">
    <source>
        <dbReference type="Proteomes" id="UP000809910"/>
    </source>
</evidence>
<feature type="region of interest" description="Disordered" evidence="1">
    <location>
        <begin position="127"/>
        <end position="149"/>
    </location>
</feature>
<evidence type="ECO:0000313" key="2">
    <source>
        <dbReference type="EMBL" id="MBL7525783.1"/>
    </source>
</evidence>
<dbReference type="RefSeq" id="WP_203109314.1">
    <property type="nucleotide sequence ID" value="NZ_JADOBG010000010.1"/>
</dbReference>
<comment type="caution">
    <text evidence="2">The sequence shown here is derived from an EMBL/GenBank/DDBJ whole genome shotgun (WGS) entry which is preliminary data.</text>
</comment>
<evidence type="ECO:0000256" key="1">
    <source>
        <dbReference type="SAM" id="MobiDB-lite"/>
    </source>
</evidence>
<organism evidence="2 3">
    <name type="scientific">Legionella bononiensis</name>
    <dbReference type="NCBI Taxonomy" id="2793102"/>
    <lineage>
        <taxon>Bacteria</taxon>
        <taxon>Pseudomonadati</taxon>
        <taxon>Pseudomonadota</taxon>
        <taxon>Gammaproteobacteria</taxon>
        <taxon>Legionellales</taxon>
        <taxon>Legionellaceae</taxon>
        <taxon>Legionella</taxon>
    </lineage>
</organism>
<feature type="compositionally biased region" description="Basic and acidic residues" evidence="1">
    <location>
        <begin position="128"/>
        <end position="142"/>
    </location>
</feature>
<proteinExistence type="predicted"/>
<name>A0ABS1W8U2_9GAMM</name>
<accession>A0ABS1W8U2</accession>
<reference evidence="2 3" key="1">
    <citation type="submission" date="2020-12" db="EMBL/GenBank/DDBJ databases">
        <title>WGS of Legionella: environmental sample.</title>
        <authorList>
            <person name="Cristino S."/>
            <person name="Girolamini L."/>
            <person name="Salaris S."/>
            <person name="Pascale M.R."/>
            <person name="Mazzotta M."/>
            <person name="Orsini M."/>
            <person name="Grottola A."/>
        </authorList>
    </citation>
    <scope>NUCLEOTIDE SEQUENCE [LARGE SCALE GENOMIC DNA]</scope>
    <source>
        <strain evidence="2 3">30cs62</strain>
    </source>
</reference>
<keyword evidence="3" id="KW-1185">Reference proteome</keyword>
<sequence length="149" mass="17299">MPIEPKNPALLNLKIKKELLSTTEVISSKKDDYENKAKNQWFSSFRVRAQKNIFMQEGLNEAIKYIENGDIGKAQERITRLKEDLVSKFGKNSFWGQPSDSYTLVDGLEKRLSAKQNIVSDYKQQIQHMKDDKMKSREEKVEAYQSHGL</sequence>